<dbReference type="GO" id="GO:0008999">
    <property type="term" value="F:protein-N-terminal-alanine acetyltransferase activity"/>
    <property type="evidence" value="ECO:0007669"/>
    <property type="project" value="TreeGrafter"/>
</dbReference>
<evidence type="ECO:0000313" key="2">
    <source>
        <dbReference type="EMBL" id="KAG7532102.1"/>
    </source>
</evidence>
<accession>A0A8K0NQG9</accession>
<dbReference type="Pfam" id="PF13302">
    <property type="entry name" value="Acetyltransf_3"/>
    <property type="match status" value="1"/>
</dbReference>
<evidence type="ECO:0000313" key="3">
    <source>
        <dbReference type="Proteomes" id="UP000812966"/>
    </source>
</evidence>
<gene>
    <name evidence="2" type="ORF">FFLO_03844</name>
</gene>
<dbReference type="Proteomes" id="UP000812966">
    <property type="component" value="Unassembled WGS sequence"/>
</dbReference>
<dbReference type="EMBL" id="JABELV010000074">
    <property type="protein sequence ID" value="KAG7532102.1"/>
    <property type="molecule type" value="Genomic_DNA"/>
</dbReference>
<dbReference type="PANTHER" id="PTHR43441">
    <property type="entry name" value="RIBOSOMAL-PROTEIN-SERINE ACETYLTRANSFERASE"/>
    <property type="match status" value="1"/>
</dbReference>
<feature type="domain" description="N-acetyltransferase" evidence="1">
    <location>
        <begin position="26"/>
        <end position="196"/>
    </location>
</feature>
<dbReference type="GO" id="GO:0005737">
    <property type="term" value="C:cytoplasm"/>
    <property type="evidence" value="ECO:0007669"/>
    <property type="project" value="TreeGrafter"/>
</dbReference>
<dbReference type="InterPro" id="IPR051908">
    <property type="entry name" value="Ribosomal_N-acetyltransferase"/>
</dbReference>
<dbReference type="Gene3D" id="3.40.630.30">
    <property type="match status" value="1"/>
</dbReference>
<dbReference type="InterPro" id="IPR000182">
    <property type="entry name" value="GNAT_dom"/>
</dbReference>
<dbReference type="InterPro" id="IPR016181">
    <property type="entry name" value="Acyl_CoA_acyltransferase"/>
</dbReference>
<dbReference type="PROSITE" id="PS51186">
    <property type="entry name" value="GNAT"/>
    <property type="match status" value="1"/>
</dbReference>
<sequence length="209" mass="23472">MSTSTPTSTTAIIPTRTDPIISTPTHLVRPLTLQDLPSLTSSLNDHSITRWMTDRVPFPYTISSARDFYDFLRTQDPLTSYSIVDRESGNVVGGLGLKTTPSDIHRRTVELGYWLSSSSQGQGVMSTLVPLFLHWTFQTFPSELVNRVEAHVYSGNRSSMRVLQKCGFREEGVLRGKVWKEGKVLDLHVWGLLREEYEVEGGVGEAEVR</sequence>
<dbReference type="PANTHER" id="PTHR43441:SF2">
    <property type="entry name" value="FAMILY ACETYLTRANSFERASE, PUTATIVE (AFU_ORTHOLOGUE AFUA_7G00850)-RELATED"/>
    <property type="match status" value="1"/>
</dbReference>
<dbReference type="OrthoDB" id="630895at2759"/>
<dbReference type="AlphaFoldDB" id="A0A8K0NQG9"/>
<organism evidence="2 3">
    <name type="scientific">Filobasidium floriforme</name>
    <dbReference type="NCBI Taxonomy" id="5210"/>
    <lineage>
        <taxon>Eukaryota</taxon>
        <taxon>Fungi</taxon>
        <taxon>Dikarya</taxon>
        <taxon>Basidiomycota</taxon>
        <taxon>Agaricomycotina</taxon>
        <taxon>Tremellomycetes</taxon>
        <taxon>Filobasidiales</taxon>
        <taxon>Filobasidiaceae</taxon>
        <taxon>Filobasidium</taxon>
    </lineage>
</organism>
<dbReference type="GO" id="GO:1990189">
    <property type="term" value="F:protein N-terminal-serine acetyltransferase activity"/>
    <property type="evidence" value="ECO:0007669"/>
    <property type="project" value="TreeGrafter"/>
</dbReference>
<dbReference type="SUPFAM" id="SSF55729">
    <property type="entry name" value="Acyl-CoA N-acyltransferases (Nat)"/>
    <property type="match status" value="1"/>
</dbReference>
<evidence type="ECO:0000259" key="1">
    <source>
        <dbReference type="PROSITE" id="PS51186"/>
    </source>
</evidence>
<name>A0A8K0NQG9_9TREE</name>
<comment type="caution">
    <text evidence="2">The sequence shown here is derived from an EMBL/GenBank/DDBJ whole genome shotgun (WGS) entry which is preliminary data.</text>
</comment>
<proteinExistence type="predicted"/>
<keyword evidence="3" id="KW-1185">Reference proteome</keyword>
<protein>
    <recommendedName>
        <fullName evidence="1">N-acetyltransferase domain-containing protein</fullName>
    </recommendedName>
</protein>
<reference evidence="2" key="1">
    <citation type="submission" date="2020-04" db="EMBL/GenBank/DDBJ databases">
        <title>Analysis of mating type loci in Filobasidium floriforme.</title>
        <authorList>
            <person name="Nowrousian M."/>
        </authorList>
    </citation>
    <scope>NUCLEOTIDE SEQUENCE</scope>
    <source>
        <strain evidence="2">CBS 6242</strain>
    </source>
</reference>